<dbReference type="InParanoid" id="A0A067PF21"/>
<feature type="compositionally biased region" description="Basic and acidic residues" evidence="1">
    <location>
        <begin position="582"/>
        <end position="598"/>
    </location>
</feature>
<name>A0A067PF21_9AGAM</name>
<dbReference type="AlphaFoldDB" id="A0A067PF21"/>
<feature type="compositionally biased region" description="Basic and acidic residues" evidence="1">
    <location>
        <begin position="539"/>
        <end position="572"/>
    </location>
</feature>
<feature type="compositionally biased region" description="Acidic residues" evidence="1">
    <location>
        <begin position="158"/>
        <end position="176"/>
    </location>
</feature>
<keyword evidence="3" id="KW-1185">Reference proteome</keyword>
<dbReference type="Proteomes" id="UP000027265">
    <property type="component" value="Unassembled WGS sequence"/>
</dbReference>
<feature type="compositionally biased region" description="Acidic residues" evidence="1">
    <location>
        <begin position="599"/>
        <end position="608"/>
    </location>
</feature>
<evidence type="ECO:0000256" key="1">
    <source>
        <dbReference type="SAM" id="MobiDB-lite"/>
    </source>
</evidence>
<dbReference type="STRING" id="933084.A0A067PF21"/>
<organism evidence="2 3">
    <name type="scientific">Jaapia argillacea MUCL 33604</name>
    <dbReference type="NCBI Taxonomy" id="933084"/>
    <lineage>
        <taxon>Eukaryota</taxon>
        <taxon>Fungi</taxon>
        <taxon>Dikarya</taxon>
        <taxon>Basidiomycota</taxon>
        <taxon>Agaricomycotina</taxon>
        <taxon>Agaricomycetes</taxon>
        <taxon>Agaricomycetidae</taxon>
        <taxon>Jaapiales</taxon>
        <taxon>Jaapiaceae</taxon>
        <taxon>Jaapia</taxon>
    </lineage>
</organism>
<sequence length="608" mass="68907">MEPIRPPGNAESIWNLLDPVQQLAILEKMKQSGLESLPTTGRPHDFNHDGPSGPKFPHLKRQSMDQVIDPALQDIPNAAERPVTQRFTSDALYPGLLKVPHDELVNGQEELYDMISKLRDESARTYGQSTSSARGRKKARTSRKIAKLKKILVVEPGSEGEDGSEEADGEGEGEGLDFDDVLVCPDGHKDLSLPKATLSAIVREARDKLMDLEARKFREICGVGNPIRLPTESRHYTISTTNNYPSLGTYKPQVPHSGVLAKDPWPDPAEQRLIPHLKNLVYYTPVFNATVAHPDNEEIFCQVASLLYEELTTMKKINVPMALCDPSIWYSPETIYEMVKTTFRGFKVKAKAQDDEDTAIRVAKNASSTRRMERRRQATPIYKARHGVDPMVLITEEHMSDAASGPESDAEESRGGWKLQMAHEVGMDIHKISVVEWEKLFFLEEIKCRWRGESLGNIFHELADDEWNMKTPHQKKAIKAIKISSTNRISSAPPAIALYNFGISKTWWKKYSSHFKDVVGDWYQYPDPPGFGENTDTGSADHDNEDTTPKENTQSEDKDTNRHHSQRQDDNNSIKYLSAGETEDRQGPHKSKIQHEDDHDLDDWYEWR</sequence>
<evidence type="ECO:0000313" key="3">
    <source>
        <dbReference type="Proteomes" id="UP000027265"/>
    </source>
</evidence>
<protein>
    <submittedName>
        <fullName evidence="2">Uncharacterized protein</fullName>
    </submittedName>
</protein>
<proteinExistence type="predicted"/>
<dbReference type="EMBL" id="KL197813">
    <property type="protein sequence ID" value="KDQ49086.1"/>
    <property type="molecule type" value="Genomic_DNA"/>
</dbReference>
<feature type="region of interest" description="Disordered" evidence="1">
    <location>
        <begin position="529"/>
        <end position="608"/>
    </location>
</feature>
<dbReference type="OrthoDB" id="3269314at2759"/>
<reference evidence="3" key="1">
    <citation type="journal article" date="2014" name="Proc. Natl. Acad. Sci. U.S.A.">
        <title>Extensive sampling of basidiomycete genomes demonstrates inadequacy of the white-rot/brown-rot paradigm for wood decay fungi.</title>
        <authorList>
            <person name="Riley R."/>
            <person name="Salamov A.A."/>
            <person name="Brown D.W."/>
            <person name="Nagy L.G."/>
            <person name="Floudas D."/>
            <person name="Held B.W."/>
            <person name="Levasseur A."/>
            <person name="Lombard V."/>
            <person name="Morin E."/>
            <person name="Otillar R."/>
            <person name="Lindquist E.A."/>
            <person name="Sun H."/>
            <person name="LaButti K.M."/>
            <person name="Schmutz J."/>
            <person name="Jabbour D."/>
            <person name="Luo H."/>
            <person name="Baker S.E."/>
            <person name="Pisabarro A.G."/>
            <person name="Walton J.D."/>
            <person name="Blanchette R.A."/>
            <person name="Henrissat B."/>
            <person name="Martin F."/>
            <person name="Cullen D."/>
            <person name="Hibbett D.S."/>
            <person name="Grigoriev I.V."/>
        </authorList>
    </citation>
    <scope>NUCLEOTIDE SEQUENCE [LARGE SCALE GENOMIC DNA]</scope>
    <source>
        <strain evidence="3">MUCL 33604</strain>
    </source>
</reference>
<gene>
    <name evidence="2" type="ORF">JAAARDRAFT_201151</name>
</gene>
<dbReference type="HOGENOM" id="CLU_449091_0_0_1"/>
<accession>A0A067PF21</accession>
<evidence type="ECO:0000313" key="2">
    <source>
        <dbReference type="EMBL" id="KDQ49086.1"/>
    </source>
</evidence>
<feature type="region of interest" description="Disordered" evidence="1">
    <location>
        <begin position="155"/>
        <end position="176"/>
    </location>
</feature>
<feature type="region of interest" description="Disordered" evidence="1">
    <location>
        <begin position="35"/>
        <end position="55"/>
    </location>
</feature>